<protein>
    <submittedName>
        <fullName evidence="1">Uncharacterized protein</fullName>
    </submittedName>
</protein>
<sequence>MLRFSQRTSSLRDVMVASDMCEAFVCLILQGIIGICNAILLVAGLAWCGVLPTAAGQGPVFNVVDFGARGDGITDDTEAFVRAWTAACGARGSSATLLVPPFKSFLVGPTRFNGPCASARTTVLVIGTITAQPASAWAWAGKNYWLMFYQVDGLTVTGNGGVLDGRGYTWWSNKCKDDTQNCIPEAPTSLVLISCNNAEVSHLTSKDSPQMHIAVITSRTVSVTQLTITAPGDSPNTDGVHIDRSENVQITGSTIGTGDDCVSIGPGCRFVTVDGIVCGPGHGVSVGSLGKNGAMESVEHVDVRKVHFINTMNGARIKTWPGGRGYAKSISFTNINFTNVDNPVIIDQFYQDRGLPNMAAVALSNITYTYLQGTSRQKTAVDFDCSGIGSCTEIHVKYVAITASDGRATEARCRNAQGDTYGYVNPRIPCLIS</sequence>
<name>A0ACD5V5S0_AVESA</name>
<dbReference type="Proteomes" id="UP001732700">
    <property type="component" value="Chromosome 2D"/>
</dbReference>
<proteinExistence type="predicted"/>
<reference evidence="1" key="1">
    <citation type="submission" date="2021-05" db="EMBL/GenBank/DDBJ databases">
        <authorList>
            <person name="Scholz U."/>
            <person name="Mascher M."/>
            <person name="Fiebig A."/>
        </authorList>
    </citation>
    <scope>NUCLEOTIDE SEQUENCE [LARGE SCALE GENOMIC DNA]</scope>
</reference>
<dbReference type="EnsemblPlants" id="AVESA.00010b.r2.2DG0369320.2">
    <property type="protein sequence ID" value="AVESA.00010b.r2.2DG0369320.2.CDS"/>
    <property type="gene ID" value="AVESA.00010b.r2.2DG0369320"/>
</dbReference>
<accession>A0ACD5V5S0</accession>
<evidence type="ECO:0000313" key="2">
    <source>
        <dbReference type="Proteomes" id="UP001732700"/>
    </source>
</evidence>
<keyword evidence="2" id="KW-1185">Reference proteome</keyword>
<reference evidence="1" key="2">
    <citation type="submission" date="2025-09" db="UniProtKB">
        <authorList>
            <consortium name="EnsemblPlants"/>
        </authorList>
    </citation>
    <scope>IDENTIFICATION</scope>
</reference>
<organism evidence="1 2">
    <name type="scientific">Avena sativa</name>
    <name type="common">Oat</name>
    <dbReference type="NCBI Taxonomy" id="4498"/>
    <lineage>
        <taxon>Eukaryota</taxon>
        <taxon>Viridiplantae</taxon>
        <taxon>Streptophyta</taxon>
        <taxon>Embryophyta</taxon>
        <taxon>Tracheophyta</taxon>
        <taxon>Spermatophyta</taxon>
        <taxon>Magnoliopsida</taxon>
        <taxon>Liliopsida</taxon>
        <taxon>Poales</taxon>
        <taxon>Poaceae</taxon>
        <taxon>BOP clade</taxon>
        <taxon>Pooideae</taxon>
        <taxon>Poodae</taxon>
        <taxon>Poeae</taxon>
        <taxon>Poeae Chloroplast Group 1 (Aveneae type)</taxon>
        <taxon>Aveninae</taxon>
        <taxon>Avena</taxon>
    </lineage>
</organism>
<evidence type="ECO:0000313" key="1">
    <source>
        <dbReference type="EnsemblPlants" id="AVESA.00010b.r2.2DG0369320.2.CDS"/>
    </source>
</evidence>